<sequence length="513" mass="59310">MDSDTRRKIEETVLCILKKTNLEEMTEFKVREMTSEQLGIELSDTEHKSFVRSVIESFLMSATEPEGNAGQEPMETNVREEQGARLKKEASEDGDRLICKLSSRRSVVINDFKERTYVSIRDFYQKDGKQIRTPRGISLPVEQWATFKKSVPAIEEAIKKLESKLRSELESKQTEHCKQAEETSNSLNDFAPQELATVETSRYDGKNYPFWAQQMELLLKQLKVKYVLFQPRPSSTLGPEATSEEIAHSKAAEQKWVNDDLVCRRRILNALSDDLFYLYSKKTMTARELWEDLKHMYLFEQFGTDRTLVKKYIEFEMLEGRPILEQVMEFNRIADSIVNSGMTVEEKFHVSVIISKLPPSWKDVYIKLLCEEHLPFSLLMDRLEVEEESRTGGNQRVPFNLTSDLPGKSVPRQRDKKPRSMQWKRPEVETNCRVICHACGKKGHIASHCRYRSRKDDWEANDKKHKGDGSLPASVEVNMSEKADDREANEKQHDGNGSMRTSVEFNVSERAAE</sequence>
<feature type="domain" description="DEK-C" evidence="4">
    <location>
        <begin position="3"/>
        <end position="60"/>
    </location>
</feature>
<keyword evidence="1" id="KW-0479">Metal-binding</keyword>
<evidence type="ECO:0000256" key="2">
    <source>
        <dbReference type="SAM" id="MobiDB-lite"/>
    </source>
</evidence>
<name>A0A5N5F6Z4_9ROSA</name>
<reference evidence="6" key="2">
    <citation type="submission" date="2019-10" db="EMBL/GenBank/DDBJ databases">
        <title>A de novo genome assembly of a pear dwarfing rootstock.</title>
        <authorList>
            <person name="Wang F."/>
            <person name="Wang J."/>
            <person name="Li S."/>
            <person name="Zhang Y."/>
            <person name="Fang M."/>
            <person name="Ma L."/>
            <person name="Zhao Y."/>
            <person name="Jiang S."/>
        </authorList>
    </citation>
    <scope>NUCLEOTIDE SEQUENCE [LARGE SCALE GENOMIC DNA]</scope>
</reference>
<comment type="caution">
    <text evidence="5">The sequence shown here is derived from an EMBL/GenBank/DDBJ whole genome shotgun (WGS) entry which is preliminary data.</text>
</comment>
<feature type="compositionally biased region" description="Basic and acidic residues" evidence="2">
    <location>
        <begin position="479"/>
        <end position="494"/>
    </location>
</feature>
<dbReference type="EMBL" id="SMOL01000768">
    <property type="protein sequence ID" value="KAB2597831.1"/>
    <property type="molecule type" value="Genomic_DNA"/>
</dbReference>
<feature type="region of interest" description="Disordered" evidence="2">
    <location>
        <begin position="457"/>
        <end position="513"/>
    </location>
</feature>
<evidence type="ECO:0000313" key="5">
    <source>
        <dbReference type="EMBL" id="KAB2597831.1"/>
    </source>
</evidence>
<dbReference type="Pfam" id="PF14223">
    <property type="entry name" value="Retrotran_gag_2"/>
    <property type="match status" value="1"/>
</dbReference>
<dbReference type="GO" id="GO:0008270">
    <property type="term" value="F:zinc ion binding"/>
    <property type="evidence" value="ECO:0007669"/>
    <property type="project" value="UniProtKB-KW"/>
</dbReference>
<feature type="compositionally biased region" description="Basic and acidic residues" evidence="2">
    <location>
        <begin position="457"/>
        <end position="468"/>
    </location>
</feature>
<dbReference type="GO" id="GO:0006355">
    <property type="term" value="P:regulation of DNA-templated transcription"/>
    <property type="evidence" value="ECO:0007669"/>
    <property type="project" value="InterPro"/>
</dbReference>
<dbReference type="PROSITE" id="PS51998">
    <property type="entry name" value="DEK_C"/>
    <property type="match status" value="1"/>
</dbReference>
<evidence type="ECO:0000259" key="3">
    <source>
        <dbReference type="PROSITE" id="PS50158"/>
    </source>
</evidence>
<dbReference type="AlphaFoldDB" id="A0A5N5F6Z4"/>
<accession>A0A5N5F6Z4</accession>
<keyword evidence="6" id="KW-1185">Reference proteome</keyword>
<dbReference type="InterPro" id="IPR003173">
    <property type="entry name" value="PC4_C"/>
</dbReference>
<feature type="region of interest" description="Disordered" evidence="2">
    <location>
        <begin position="389"/>
        <end position="424"/>
    </location>
</feature>
<dbReference type="GO" id="GO:0003677">
    <property type="term" value="F:DNA binding"/>
    <property type="evidence" value="ECO:0007669"/>
    <property type="project" value="InterPro"/>
</dbReference>
<dbReference type="InterPro" id="IPR014876">
    <property type="entry name" value="DEK_C"/>
</dbReference>
<reference evidence="5 6" key="1">
    <citation type="submission" date="2019-09" db="EMBL/GenBank/DDBJ databases">
        <authorList>
            <person name="Ou C."/>
        </authorList>
    </citation>
    <scope>NUCLEOTIDE SEQUENCE [LARGE SCALE GENOMIC DNA]</scope>
    <source>
        <strain evidence="5">S2</strain>
        <tissue evidence="5">Leaf</tissue>
    </source>
</reference>
<organism evidence="5 6">
    <name type="scientific">Pyrus ussuriensis x Pyrus communis</name>
    <dbReference type="NCBI Taxonomy" id="2448454"/>
    <lineage>
        <taxon>Eukaryota</taxon>
        <taxon>Viridiplantae</taxon>
        <taxon>Streptophyta</taxon>
        <taxon>Embryophyta</taxon>
        <taxon>Tracheophyta</taxon>
        <taxon>Spermatophyta</taxon>
        <taxon>Magnoliopsida</taxon>
        <taxon>eudicotyledons</taxon>
        <taxon>Gunneridae</taxon>
        <taxon>Pentapetalae</taxon>
        <taxon>rosids</taxon>
        <taxon>fabids</taxon>
        <taxon>Rosales</taxon>
        <taxon>Rosaceae</taxon>
        <taxon>Amygdaloideae</taxon>
        <taxon>Maleae</taxon>
        <taxon>Pyrus</taxon>
    </lineage>
</organism>
<dbReference type="Gene3D" id="2.30.31.10">
    <property type="entry name" value="Transcriptional Coactivator Pc4, Chain A"/>
    <property type="match status" value="1"/>
</dbReference>
<evidence type="ECO:0000313" key="6">
    <source>
        <dbReference type="Proteomes" id="UP000327157"/>
    </source>
</evidence>
<dbReference type="Pfam" id="PF02229">
    <property type="entry name" value="PC4"/>
    <property type="match status" value="1"/>
</dbReference>
<dbReference type="InterPro" id="IPR009044">
    <property type="entry name" value="ssDNA-bd_transcriptional_reg"/>
</dbReference>
<dbReference type="InterPro" id="IPR001878">
    <property type="entry name" value="Znf_CCHC"/>
</dbReference>
<reference evidence="5 6" key="3">
    <citation type="submission" date="2019-11" db="EMBL/GenBank/DDBJ databases">
        <title>A de novo genome assembly of a pear dwarfing rootstock.</title>
        <authorList>
            <person name="Wang F."/>
            <person name="Wang J."/>
            <person name="Li S."/>
            <person name="Zhang Y."/>
            <person name="Fang M."/>
            <person name="Ma L."/>
            <person name="Zhao Y."/>
            <person name="Jiang S."/>
        </authorList>
    </citation>
    <scope>NUCLEOTIDE SEQUENCE [LARGE SCALE GENOMIC DNA]</scope>
    <source>
        <strain evidence="5">S2</strain>
        <tissue evidence="5">Leaf</tissue>
    </source>
</reference>
<keyword evidence="1" id="KW-0863">Zinc-finger</keyword>
<feature type="compositionally biased region" description="Basic and acidic residues" evidence="2">
    <location>
        <begin position="77"/>
        <end position="89"/>
    </location>
</feature>
<dbReference type="SUPFAM" id="SSF54447">
    <property type="entry name" value="ssDNA-binding transcriptional regulator domain"/>
    <property type="match status" value="1"/>
</dbReference>
<evidence type="ECO:0000259" key="4">
    <source>
        <dbReference type="PROSITE" id="PS51998"/>
    </source>
</evidence>
<dbReference type="OrthoDB" id="2505440at2759"/>
<proteinExistence type="predicted"/>
<evidence type="ECO:0000256" key="1">
    <source>
        <dbReference type="PROSITE-ProRule" id="PRU00047"/>
    </source>
</evidence>
<dbReference type="PROSITE" id="PS50158">
    <property type="entry name" value="ZF_CCHC"/>
    <property type="match status" value="1"/>
</dbReference>
<dbReference type="PANTHER" id="PTHR47592:SF6">
    <property type="entry name" value="PBF68 PROTEIN"/>
    <property type="match status" value="1"/>
</dbReference>
<keyword evidence="1" id="KW-0862">Zinc</keyword>
<feature type="region of interest" description="Disordered" evidence="2">
    <location>
        <begin position="64"/>
        <end position="89"/>
    </location>
</feature>
<dbReference type="PANTHER" id="PTHR47592">
    <property type="entry name" value="PBF68 PROTEIN"/>
    <property type="match status" value="1"/>
</dbReference>
<dbReference type="Pfam" id="PF08766">
    <property type="entry name" value="DEK_C"/>
    <property type="match status" value="1"/>
</dbReference>
<gene>
    <name evidence="5" type="ORF">D8674_000751</name>
</gene>
<dbReference type="Proteomes" id="UP000327157">
    <property type="component" value="Chromosome 1"/>
</dbReference>
<protein>
    <submittedName>
        <fullName evidence="5">Uncharacterized protein</fullName>
    </submittedName>
</protein>
<feature type="domain" description="CCHC-type" evidence="3">
    <location>
        <begin position="436"/>
        <end position="450"/>
    </location>
</feature>